<sequence>MLTFFGVEIPANLHERDVFPLGEAPFIRLQVEGQEGGRPAMVAEQGAFGLRPGPWAEVKYGRRTYNARSETVHALTSFKRAWANGQRCIVPAEAIYEPRYFGAAGKPGKSERWRIAQEGDVPMGIAGIYSRWRGDDGREVFTFAMLTVNADGHPVMQLFHEPGEEKRMVVVLAPEDYMRWLTCTVDEAPQFFKLWMGPLKIEAAPLARGVKTAPPPPPQDELF</sequence>
<dbReference type="InterPro" id="IPR003738">
    <property type="entry name" value="SRAP"/>
</dbReference>
<proteinExistence type="inferred from homology"/>
<organism evidence="9 10">
    <name type="scientific">Piscinibacter gummiphilus</name>
    <dbReference type="NCBI Taxonomy" id="946333"/>
    <lineage>
        <taxon>Bacteria</taxon>
        <taxon>Pseudomonadati</taxon>
        <taxon>Pseudomonadota</taxon>
        <taxon>Betaproteobacteria</taxon>
        <taxon>Burkholderiales</taxon>
        <taxon>Sphaerotilaceae</taxon>
        <taxon>Piscinibacter</taxon>
    </lineage>
</organism>
<evidence type="ECO:0000256" key="4">
    <source>
        <dbReference type="ARBA" id="ARBA00022801"/>
    </source>
</evidence>
<dbReference type="Pfam" id="PF02586">
    <property type="entry name" value="SRAP"/>
    <property type="match status" value="1"/>
</dbReference>
<reference evidence="9 10" key="1">
    <citation type="submission" date="2023-10" db="EMBL/GenBank/DDBJ databases">
        <title>Bacteria for the degradation of biodegradable plastic PBAT(Polybutylene adipate terephthalate).</title>
        <authorList>
            <person name="Weon H.-Y."/>
            <person name="Yeon J."/>
        </authorList>
    </citation>
    <scope>NUCLEOTIDE SEQUENCE [LARGE SCALE GENOMIC DNA]</scope>
    <source>
        <strain evidence="9 10">SBD 7-3</strain>
    </source>
</reference>
<evidence type="ECO:0000256" key="7">
    <source>
        <dbReference type="ARBA" id="ARBA00023239"/>
    </source>
</evidence>
<keyword evidence="4 8" id="KW-0378">Hydrolase</keyword>
<evidence type="ECO:0000313" key="9">
    <source>
        <dbReference type="EMBL" id="WOB10223.1"/>
    </source>
</evidence>
<evidence type="ECO:0000256" key="6">
    <source>
        <dbReference type="ARBA" id="ARBA00023125"/>
    </source>
</evidence>
<dbReference type="Proteomes" id="UP001303946">
    <property type="component" value="Chromosome"/>
</dbReference>
<keyword evidence="5" id="KW-0190">Covalent protein-DNA linkage</keyword>
<evidence type="ECO:0000256" key="1">
    <source>
        <dbReference type="ARBA" id="ARBA00008136"/>
    </source>
</evidence>
<evidence type="ECO:0000256" key="8">
    <source>
        <dbReference type="RuleBase" id="RU364100"/>
    </source>
</evidence>
<keyword evidence="10" id="KW-1185">Reference proteome</keyword>
<keyword evidence="6" id="KW-0238">DNA-binding</keyword>
<comment type="similarity">
    <text evidence="1 8">Belongs to the SOS response-associated peptidase family.</text>
</comment>
<dbReference type="EC" id="3.4.-.-" evidence="8"/>
<dbReference type="SUPFAM" id="SSF143081">
    <property type="entry name" value="BB1717-like"/>
    <property type="match status" value="1"/>
</dbReference>
<protein>
    <recommendedName>
        <fullName evidence="8">Abasic site processing protein</fullName>
        <ecNumber evidence="8">3.4.-.-</ecNumber>
    </recommendedName>
</protein>
<evidence type="ECO:0000313" key="10">
    <source>
        <dbReference type="Proteomes" id="UP001303946"/>
    </source>
</evidence>
<dbReference type="PANTHER" id="PTHR13604">
    <property type="entry name" value="DC12-RELATED"/>
    <property type="match status" value="1"/>
</dbReference>
<evidence type="ECO:0000256" key="3">
    <source>
        <dbReference type="ARBA" id="ARBA00022763"/>
    </source>
</evidence>
<dbReference type="EMBL" id="CP136336">
    <property type="protein sequence ID" value="WOB10223.1"/>
    <property type="molecule type" value="Genomic_DNA"/>
</dbReference>
<gene>
    <name evidence="9" type="ORF">RXV79_09185</name>
</gene>
<keyword evidence="3" id="KW-0227">DNA damage</keyword>
<evidence type="ECO:0000256" key="2">
    <source>
        <dbReference type="ARBA" id="ARBA00022670"/>
    </source>
</evidence>
<keyword evidence="2 8" id="KW-0645">Protease</keyword>
<name>A0ABZ0CZ88_9BURK</name>
<keyword evidence="7" id="KW-0456">Lyase</keyword>
<evidence type="ECO:0000256" key="5">
    <source>
        <dbReference type="ARBA" id="ARBA00023124"/>
    </source>
</evidence>
<dbReference type="InterPro" id="IPR036590">
    <property type="entry name" value="SRAP-like"/>
</dbReference>
<accession>A0ABZ0CZ88</accession>
<dbReference type="Gene3D" id="3.90.1680.10">
    <property type="entry name" value="SOS response associated peptidase-like"/>
    <property type="match status" value="1"/>
</dbReference>
<dbReference type="PANTHER" id="PTHR13604:SF0">
    <property type="entry name" value="ABASIC SITE PROCESSING PROTEIN HMCES"/>
    <property type="match status" value="1"/>
</dbReference>